<reference evidence="1 2" key="1">
    <citation type="submission" date="2018-11" db="EMBL/GenBank/DDBJ databases">
        <title>Phylogenetic determinants of toxin gene distribution in genomes of Brevibacillus laterosporus.</title>
        <authorList>
            <person name="Glare T.R."/>
            <person name="Durrant A."/>
            <person name="Berry C."/>
            <person name="Palma L."/>
            <person name="Ormskirk M."/>
            <person name="Cox M.O."/>
        </authorList>
    </citation>
    <scope>NUCLEOTIDE SEQUENCE [LARGE SCALE GENOMIC DNA]</scope>
    <source>
        <strain evidence="1 2">1821L</strain>
    </source>
</reference>
<dbReference type="OrthoDB" id="2470416at2"/>
<organism evidence="1 2">
    <name type="scientific">Brevibacillus laterosporus</name>
    <name type="common">Bacillus laterosporus</name>
    <dbReference type="NCBI Taxonomy" id="1465"/>
    <lineage>
        <taxon>Bacteria</taxon>
        <taxon>Bacillati</taxon>
        <taxon>Bacillota</taxon>
        <taxon>Bacilli</taxon>
        <taxon>Bacillales</taxon>
        <taxon>Paenibacillaceae</taxon>
        <taxon>Brevibacillus</taxon>
    </lineage>
</organism>
<dbReference type="SUPFAM" id="SSF48452">
    <property type="entry name" value="TPR-like"/>
    <property type="match status" value="1"/>
</dbReference>
<protein>
    <submittedName>
        <fullName evidence="1">DNA-binding protein</fullName>
    </submittedName>
</protein>
<dbReference type="Proteomes" id="UP000319432">
    <property type="component" value="Chromosome"/>
</dbReference>
<accession>A0A518VED6</accession>
<dbReference type="GO" id="GO:0003677">
    <property type="term" value="F:DNA binding"/>
    <property type="evidence" value="ECO:0007669"/>
    <property type="project" value="UniProtKB-KW"/>
</dbReference>
<evidence type="ECO:0000313" key="2">
    <source>
        <dbReference type="Proteomes" id="UP000319432"/>
    </source>
</evidence>
<name>A0A518VED6_BRELA</name>
<dbReference type="EMBL" id="CP033464">
    <property type="protein sequence ID" value="QDX95348.1"/>
    <property type="molecule type" value="Genomic_DNA"/>
</dbReference>
<proteinExistence type="predicted"/>
<evidence type="ECO:0000313" key="1">
    <source>
        <dbReference type="EMBL" id="QDX95348.1"/>
    </source>
</evidence>
<dbReference type="Gene3D" id="1.25.40.10">
    <property type="entry name" value="Tetratricopeptide repeat domain"/>
    <property type="match status" value="1"/>
</dbReference>
<sequence>MVASNHVMVRSIQSEIENRLHLFDYTLSKLSELTHINNGHLSGFLNGNPSRALTIAQLDAIANVFEEPSGWLYELYADECFPKGRVSRRRVCPYLIRCVEIGRHDCITPVVSILLENRKNLEILFFVAEQLFQKGKHEESTYFYQLVIDNEKDSFSERFIMSHYRLFRALQETDIEENWEAVIRFESYRKRLSERHQLDALLQLANVCFTLHKWKEVEKYSDELRKLATLIYRNERCKQQNNRVFQPLKTERHLVVYYGQGYLLKAVALEKQGQYEEAKEFVSGYADLSWFELLDESGQAEVDKFKLWATANLYTLDILMGNTSVLADYITFLEDYPTEILSGLVTIMTSANKHGFFIDHLLERFSEEIRSFDDSHDPINVDRHLRFRYDLAIYHFQNDRFENGIIDTLRCLDLSIVMNNQKKFIRCVTLFEAHRYHATDQQKREYKKLMEEVRNDEGIFSIASNGLWSV</sequence>
<gene>
    <name evidence="1" type="ORF">EEL30_25510</name>
</gene>
<keyword evidence="2" id="KW-1185">Reference proteome</keyword>
<dbReference type="AlphaFoldDB" id="A0A518VED6"/>
<keyword evidence="1" id="KW-0238">DNA-binding</keyword>
<dbReference type="InterPro" id="IPR011990">
    <property type="entry name" value="TPR-like_helical_dom_sf"/>
</dbReference>